<feature type="chain" id="PRO_5001912081" evidence="2">
    <location>
        <begin position="36"/>
        <end position="215"/>
    </location>
</feature>
<feature type="coiled-coil region" evidence="1">
    <location>
        <begin position="52"/>
        <end position="79"/>
    </location>
</feature>
<dbReference type="HOGENOM" id="CLU_1281732_0_0_6"/>
<comment type="caution">
    <text evidence="3">The sequence shown here is derived from an EMBL/GenBank/DDBJ whole genome shotgun (WGS) entry which is preliminary data.</text>
</comment>
<keyword evidence="1" id="KW-0175">Coiled coil</keyword>
<dbReference type="STRING" id="1265313.HRUBRA_00405"/>
<evidence type="ECO:0000256" key="1">
    <source>
        <dbReference type="SAM" id="Coils"/>
    </source>
</evidence>
<feature type="signal peptide" evidence="2">
    <location>
        <begin position="1"/>
        <end position="35"/>
    </location>
</feature>
<evidence type="ECO:0000256" key="2">
    <source>
        <dbReference type="SAM" id="SignalP"/>
    </source>
</evidence>
<evidence type="ECO:0000313" key="3">
    <source>
        <dbReference type="EMBL" id="KGE04932.1"/>
    </source>
</evidence>
<sequence>MSKHTLASLLASLGRLRGGLLAAALAALGATTALAQPMMQGSAPAGTDGGPPARLMQELQEKRSRLDELNEELMALQQRAIEDNPALAEERDALQDFVEAGMNDAGYDVAAGRVRMEKLQAELESDALSAVEQQESRDALRAELGDMRQAQQQVMAASDFKDKRNALNEGVLAAMEEEDPEVRTLLAELQRAQAEYQLMAQQLMEQQGGAGAPPR</sequence>
<accession>A0A095VTZ3</accession>
<dbReference type="AlphaFoldDB" id="A0A095VTZ3"/>
<evidence type="ECO:0000313" key="4">
    <source>
        <dbReference type="Proteomes" id="UP000029640"/>
    </source>
</evidence>
<protein>
    <submittedName>
        <fullName evidence="3">Uncharacterized protein</fullName>
    </submittedName>
</protein>
<organism evidence="3 4">
    <name type="scientific">Pseudohaliea rubra DSM 19751</name>
    <dbReference type="NCBI Taxonomy" id="1265313"/>
    <lineage>
        <taxon>Bacteria</taxon>
        <taxon>Pseudomonadati</taxon>
        <taxon>Pseudomonadota</taxon>
        <taxon>Gammaproteobacteria</taxon>
        <taxon>Cellvibrionales</taxon>
        <taxon>Halieaceae</taxon>
        <taxon>Pseudohaliea</taxon>
    </lineage>
</organism>
<reference evidence="3 4" key="1">
    <citation type="journal article" date="2014" name="Genome Announc.">
        <title>Genome Sequence of Gammaproteobacterial Pseudohaliea rubra Type Strain DSM 19751, Isolated from Coastal Seawater of the Mediterranean Sea.</title>
        <authorList>
            <person name="Spring S."/>
            <person name="Fiebig A."/>
            <person name="Riedel T."/>
            <person name="Goker M."/>
            <person name="Klenk H.P."/>
        </authorList>
    </citation>
    <scope>NUCLEOTIDE SEQUENCE [LARGE SCALE GENOMIC DNA]</scope>
    <source>
        <strain evidence="3 4">DSM 19751</strain>
    </source>
</reference>
<dbReference type="RefSeq" id="WP_035513822.1">
    <property type="nucleotide sequence ID" value="NZ_KN234746.1"/>
</dbReference>
<gene>
    <name evidence="3" type="ORF">HRUBRA_00405</name>
</gene>
<keyword evidence="2" id="KW-0732">Signal</keyword>
<dbReference type="Proteomes" id="UP000029640">
    <property type="component" value="Unassembled WGS sequence"/>
</dbReference>
<keyword evidence="4" id="KW-1185">Reference proteome</keyword>
<name>A0A095VTZ3_9GAMM</name>
<dbReference type="eggNOG" id="ENOG5033G5K">
    <property type="taxonomic scope" value="Bacteria"/>
</dbReference>
<dbReference type="EMBL" id="AUVB01000013">
    <property type="protein sequence ID" value="KGE04932.1"/>
    <property type="molecule type" value="Genomic_DNA"/>
</dbReference>
<proteinExistence type="predicted"/>